<feature type="repeat" description="WD" evidence="9">
    <location>
        <begin position="76"/>
        <end position="109"/>
    </location>
</feature>
<keyword evidence="3 9" id="KW-0853">WD repeat</keyword>
<proteinExistence type="inferred from homology"/>
<dbReference type="InterPro" id="IPR031120">
    <property type="entry name" value="HIR1-like"/>
</dbReference>
<feature type="repeat" description="WD" evidence="9">
    <location>
        <begin position="20"/>
        <end position="53"/>
    </location>
</feature>
<dbReference type="InterPro" id="IPR019775">
    <property type="entry name" value="WD40_repeat_CS"/>
</dbReference>
<evidence type="ECO:0000259" key="12">
    <source>
        <dbReference type="Pfam" id="PF07569"/>
    </source>
</evidence>
<dbReference type="PROSITE" id="PS50082">
    <property type="entry name" value="WD_REPEATS_2"/>
    <property type="match status" value="4"/>
</dbReference>
<comment type="similarity">
    <text evidence="2 10">Belongs to the WD repeat HIR1 family.</text>
</comment>
<evidence type="ECO:0000256" key="9">
    <source>
        <dbReference type="PROSITE-ProRule" id="PRU00221"/>
    </source>
</evidence>
<dbReference type="GO" id="GO:0005634">
    <property type="term" value="C:nucleus"/>
    <property type="evidence" value="ECO:0007669"/>
    <property type="project" value="UniProtKB-SubCell"/>
</dbReference>
<evidence type="ECO:0000256" key="11">
    <source>
        <dbReference type="SAM" id="MobiDB-lite"/>
    </source>
</evidence>
<evidence type="ECO:0000259" key="13">
    <source>
        <dbReference type="Pfam" id="PF24105"/>
    </source>
</evidence>
<dbReference type="AlphaFoldDB" id="A0A8S1J855"/>
<dbReference type="GO" id="GO:0000785">
    <property type="term" value="C:chromatin"/>
    <property type="evidence" value="ECO:0007669"/>
    <property type="project" value="TreeGrafter"/>
</dbReference>
<gene>
    <name evidence="14" type="ORF">OSTQU699_LOCUS7247</name>
</gene>
<feature type="domain" description="CAF1B/HIR1 beta-propeller" evidence="13">
    <location>
        <begin position="19"/>
        <end position="368"/>
    </location>
</feature>
<feature type="region of interest" description="Disordered" evidence="11">
    <location>
        <begin position="410"/>
        <end position="476"/>
    </location>
</feature>
<feature type="compositionally biased region" description="Basic and acidic residues" evidence="11">
    <location>
        <begin position="463"/>
        <end position="474"/>
    </location>
</feature>
<reference evidence="14" key="1">
    <citation type="submission" date="2020-12" db="EMBL/GenBank/DDBJ databases">
        <authorList>
            <person name="Iha C."/>
        </authorList>
    </citation>
    <scope>NUCLEOTIDE SEQUENCE</scope>
</reference>
<evidence type="ECO:0000256" key="5">
    <source>
        <dbReference type="ARBA" id="ARBA00022853"/>
    </source>
</evidence>
<evidence type="ECO:0000256" key="4">
    <source>
        <dbReference type="ARBA" id="ARBA00022737"/>
    </source>
</evidence>
<evidence type="ECO:0000256" key="10">
    <source>
        <dbReference type="RuleBase" id="RU364014"/>
    </source>
</evidence>
<keyword evidence="8 10" id="KW-0539">Nucleus</keyword>
<dbReference type="PANTHER" id="PTHR13831:SF0">
    <property type="entry name" value="PROTEIN HIRA"/>
    <property type="match status" value="1"/>
</dbReference>
<dbReference type="Pfam" id="PF07569">
    <property type="entry name" value="Hira"/>
    <property type="match status" value="1"/>
</dbReference>
<dbReference type="GO" id="GO:0006338">
    <property type="term" value="P:chromatin remodeling"/>
    <property type="evidence" value="ECO:0007669"/>
    <property type="project" value="InterPro"/>
</dbReference>
<dbReference type="Proteomes" id="UP000708148">
    <property type="component" value="Unassembled WGS sequence"/>
</dbReference>
<feature type="repeat" description="WD" evidence="9">
    <location>
        <begin position="135"/>
        <end position="179"/>
    </location>
</feature>
<sequence>MAPLNDAMAKPCRVDRPAWVQHDEQAIFSIDIDPSSERFVTGGGDSKVKVWSLLHVLSGTKANELRSEVPRLLATLVGHTMPVSVVRFSSDGRYIASGADDACILLYELMPGRGQAAFGSSDAGNYENWRQTKILRFHATNVTDLAWSPADGEANLLASCSLDNHIAVWDVEESRPTATLDGHTSFVKGLAWDPMGLYLASQADDKSVIIWQTSDWTQTHRITSPFAQQPINNCFFTRLCWSPDGQFLTIVNSYQSGKNVGSVIRRGDWSEVYNLVGHHGAVTVARYCPKLFMRKGPSGVDEMAHCFVIGSHDRMYSMWFSGNERPVYVGKSFFRESVSDIAWAPGGWDFLVASVDGTIAVVSINEQTLGPHAPDDKISGYLSELYGDVNPGRRVKLVESAEQLKMEQSRTPLLKSGHPHGTQAEHTPGKVLGRTELARSKAGEASPRPAILVSRSGPAQPLEQKESRRADGRRKIQPVPIGVEQTSSAACVPQNGGDDEVQIRSAGLKASTPSDDLKRAQEGPPSVPPSKRLKVAAAATPAVGSTPVTLKTAQAGQLGAGLEKLNVAPDVAPPKRAVFPLKTDDQAIWDVLEDADITVEVLNGAQFSTGKDYARLVCRHGIETAWVAEVKGSIALVAGSPRFCAVATAEGDLQIFSASGIRLVPSILLGAKPSFLDSDGDWRLLSLTCQGHLRVWDVGKVECLVETSLFGLLSGDNQVVAAYLSNCGMPLCILSNYHSYVYKTSMKSWMRIVDDCFPFSHYHTTFKWNAHMDGANGELFSLQTGWAQHHNQSSRLPAADCRSPDLDSRSHLEHNMAAALVLRSPKEYKRWLLLYIRHLVKTVGSPEMKGDEESKLREICEGLLGPVGEAGSGIAPQWKGRQWNPKVLGMDKRTILKEEVLRLLGTKRDLQRLHNEIDCLMEI</sequence>
<keyword evidence="10" id="KW-0678">Repressor</keyword>
<dbReference type="GO" id="GO:0031491">
    <property type="term" value="F:nucleosome binding"/>
    <property type="evidence" value="ECO:0007669"/>
    <property type="project" value="TreeGrafter"/>
</dbReference>
<dbReference type="SMART" id="SM00320">
    <property type="entry name" value="WD40"/>
    <property type="match status" value="6"/>
</dbReference>
<comment type="caution">
    <text evidence="14">The sequence shown here is derived from an EMBL/GenBank/DDBJ whole genome shotgun (WGS) entry which is preliminary data.</text>
</comment>
<name>A0A8S1J855_9CHLO</name>
<comment type="function">
    <text evidence="10">Required for replication-independent chromatin assembly and for the periodic repression of histone gene transcription during the cell cycle.</text>
</comment>
<dbReference type="Pfam" id="PF24105">
    <property type="entry name" value="Beta-prop_CAF1B_HIR1"/>
    <property type="match status" value="1"/>
</dbReference>
<comment type="subcellular location">
    <subcellularLocation>
        <location evidence="1 10">Nucleus</location>
    </subcellularLocation>
</comment>
<feature type="region of interest" description="Disordered" evidence="11">
    <location>
        <begin position="509"/>
        <end position="531"/>
    </location>
</feature>
<evidence type="ECO:0000256" key="1">
    <source>
        <dbReference type="ARBA" id="ARBA00004123"/>
    </source>
</evidence>
<dbReference type="InterPro" id="IPR055410">
    <property type="entry name" value="Beta-prop_CAF1B_HIR1"/>
</dbReference>
<dbReference type="SUPFAM" id="SSF50978">
    <property type="entry name" value="WD40 repeat-like"/>
    <property type="match status" value="1"/>
</dbReference>
<dbReference type="GO" id="GO:0000417">
    <property type="term" value="C:HIR complex"/>
    <property type="evidence" value="ECO:0007669"/>
    <property type="project" value="TreeGrafter"/>
</dbReference>
<evidence type="ECO:0000256" key="7">
    <source>
        <dbReference type="ARBA" id="ARBA00023163"/>
    </source>
</evidence>
<feature type="repeat" description="WD" evidence="9">
    <location>
        <begin position="180"/>
        <end position="221"/>
    </location>
</feature>
<dbReference type="GO" id="GO:0006351">
    <property type="term" value="P:DNA-templated transcription"/>
    <property type="evidence" value="ECO:0007669"/>
    <property type="project" value="InterPro"/>
</dbReference>
<evidence type="ECO:0000256" key="2">
    <source>
        <dbReference type="ARBA" id="ARBA00007306"/>
    </source>
</evidence>
<dbReference type="InterPro" id="IPR011494">
    <property type="entry name" value="HIRA-like_C"/>
</dbReference>
<organism evidence="14 15">
    <name type="scientific">Ostreobium quekettii</name>
    <dbReference type="NCBI Taxonomy" id="121088"/>
    <lineage>
        <taxon>Eukaryota</taxon>
        <taxon>Viridiplantae</taxon>
        <taxon>Chlorophyta</taxon>
        <taxon>core chlorophytes</taxon>
        <taxon>Ulvophyceae</taxon>
        <taxon>TCBD clade</taxon>
        <taxon>Bryopsidales</taxon>
        <taxon>Ostreobineae</taxon>
        <taxon>Ostreobiaceae</taxon>
        <taxon>Ostreobium</taxon>
    </lineage>
</organism>
<keyword evidence="7 10" id="KW-0804">Transcription</keyword>
<keyword evidence="4 10" id="KW-0677">Repeat</keyword>
<evidence type="ECO:0000313" key="14">
    <source>
        <dbReference type="EMBL" id="CAD7701890.1"/>
    </source>
</evidence>
<protein>
    <recommendedName>
        <fullName evidence="10">Protein HIRA</fullName>
    </recommendedName>
</protein>
<keyword evidence="5 10" id="KW-0156">Chromatin regulator</keyword>
<dbReference type="PROSITE" id="PS50294">
    <property type="entry name" value="WD_REPEATS_REGION"/>
    <property type="match status" value="4"/>
</dbReference>
<evidence type="ECO:0000313" key="15">
    <source>
        <dbReference type="Proteomes" id="UP000708148"/>
    </source>
</evidence>
<evidence type="ECO:0000256" key="3">
    <source>
        <dbReference type="ARBA" id="ARBA00022574"/>
    </source>
</evidence>
<keyword evidence="15" id="KW-1185">Reference proteome</keyword>
<accession>A0A8S1J855</accession>
<dbReference type="Gene3D" id="2.130.10.10">
    <property type="entry name" value="YVTN repeat-like/Quinoprotein amine dehydrogenase"/>
    <property type="match status" value="2"/>
</dbReference>
<evidence type="ECO:0000256" key="8">
    <source>
        <dbReference type="ARBA" id="ARBA00023242"/>
    </source>
</evidence>
<keyword evidence="6 10" id="KW-0805">Transcription regulation</keyword>
<dbReference type="InterPro" id="IPR001680">
    <property type="entry name" value="WD40_rpt"/>
</dbReference>
<dbReference type="InterPro" id="IPR015943">
    <property type="entry name" value="WD40/YVTN_repeat-like_dom_sf"/>
</dbReference>
<dbReference type="OrthoDB" id="1741719at2759"/>
<evidence type="ECO:0000256" key="6">
    <source>
        <dbReference type="ARBA" id="ARBA00023015"/>
    </source>
</evidence>
<dbReference type="PROSITE" id="PS00678">
    <property type="entry name" value="WD_REPEATS_1"/>
    <property type="match status" value="1"/>
</dbReference>
<feature type="domain" description="Protein HIRA-like C-terminal" evidence="12">
    <location>
        <begin position="660"/>
        <end position="863"/>
    </location>
</feature>
<dbReference type="PANTHER" id="PTHR13831">
    <property type="entry name" value="MEMBER OF THE HIR1 FAMILY OF WD-REPEAT PROTEINS"/>
    <property type="match status" value="1"/>
</dbReference>
<dbReference type="InterPro" id="IPR036322">
    <property type="entry name" value="WD40_repeat_dom_sf"/>
</dbReference>
<dbReference type="EMBL" id="CAJHUC010001653">
    <property type="protein sequence ID" value="CAD7701890.1"/>
    <property type="molecule type" value="Genomic_DNA"/>
</dbReference>
<dbReference type="GO" id="GO:0006355">
    <property type="term" value="P:regulation of DNA-templated transcription"/>
    <property type="evidence" value="ECO:0007669"/>
    <property type="project" value="InterPro"/>
</dbReference>